<reference evidence="2 3" key="1">
    <citation type="submission" date="2019-10" db="EMBL/GenBank/DDBJ databases">
        <title>Assembly and Annotation for the nematode Trichostrongylus colubriformis.</title>
        <authorList>
            <person name="Martin J."/>
        </authorList>
    </citation>
    <scope>NUCLEOTIDE SEQUENCE [LARGE SCALE GENOMIC DNA]</scope>
    <source>
        <strain evidence="2">G859</strain>
        <tissue evidence="2">Whole worm</tissue>
    </source>
</reference>
<feature type="signal peptide" evidence="1">
    <location>
        <begin position="1"/>
        <end position="19"/>
    </location>
</feature>
<accession>A0AAN8IUD8</accession>
<gene>
    <name evidence="2" type="ORF">GCK32_016637</name>
</gene>
<evidence type="ECO:0000313" key="3">
    <source>
        <dbReference type="Proteomes" id="UP001331761"/>
    </source>
</evidence>
<sequence length="113" mass="12985">MQRYLSPLLLFTTFKATTALICLQCNGWQGDYPLRTTNLNTCDNLNNHCQTDFYCVKITDPMRPGVSYSVYKADCWSQDSLTISTGNTTTVADGQCYDYRDTSIPPKRYRYCF</sequence>
<dbReference type="AlphaFoldDB" id="A0AAN8IUD8"/>
<organism evidence="2 3">
    <name type="scientific">Trichostrongylus colubriformis</name>
    <name type="common">Black scour worm</name>
    <dbReference type="NCBI Taxonomy" id="6319"/>
    <lineage>
        <taxon>Eukaryota</taxon>
        <taxon>Metazoa</taxon>
        <taxon>Ecdysozoa</taxon>
        <taxon>Nematoda</taxon>
        <taxon>Chromadorea</taxon>
        <taxon>Rhabditida</taxon>
        <taxon>Rhabditina</taxon>
        <taxon>Rhabditomorpha</taxon>
        <taxon>Strongyloidea</taxon>
        <taxon>Trichostrongylidae</taxon>
        <taxon>Trichostrongylus</taxon>
    </lineage>
</organism>
<feature type="chain" id="PRO_5043033520" evidence="1">
    <location>
        <begin position="20"/>
        <end position="113"/>
    </location>
</feature>
<dbReference type="Proteomes" id="UP001331761">
    <property type="component" value="Unassembled WGS sequence"/>
</dbReference>
<evidence type="ECO:0000256" key="1">
    <source>
        <dbReference type="SAM" id="SignalP"/>
    </source>
</evidence>
<comment type="caution">
    <text evidence="2">The sequence shown here is derived from an EMBL/GenBank/DDBJ whole genome shotgun (WGS) entry which is preliminary data.</text>
</comment>
<keyword evidence="3" id="KW-1185">Reference proteome</keyword>
<proteinExistence type="predicted"/>
<protein>
    <submittedName>
        <fullName evidence="2">Uncharacterized protein</fullName>
    </submittedName>
</protein>
<dbReference type="EMBL" id="WIXE01024889">
    <property type="protein sequence ID" value="KAK5965194.1"/>
    <property type="molecule type" value="Genomic_DNA"/>
</dbReference>
<feature type="non-terminal residue" evidence="2">
    <location>
        <position position="113"/>
    </location>
</feature>
<keyword evidence="1" id="KW-0732">Signal</keyword>
<name>A0AAN8IUD8_TRICO</name>
<evidence type="ECO:0000313" key="2">
    <source>
        <dbReference type="EMBL" id="KAK5965194.1"/>
    </source>
</evidence>